<dbReference type="EMBL" id="FPHJ01000023">
    <property type="protein sequence ID" value="SFV57552.1"/>
    <property type="molecule type" value="Genomic_DNA"/>
</dbReference>
<dbReference type="GO" id="GO:0016706">
    <property type="term" value="F:2-oxoglutarate-dependent dioxygenase activity"/>
    <property type="evidence" value="ECO:0007669"/>
    <property type="project" value="TreeGrafter"/>
</dbReference>
<keyword evidence="2" id="KW-0479">Metal-binding</keyword>
<gene>
    <name evidence="5" type="ORF">MNB_SUP05-5-731</name>
</gene>
<dbReference type="AlphaFoldDB" id="A0A1W1BVS4"/>
<dbReference type="Gene3D" id="3.40.366.30">
    <property type="entry name" value="50S ribosomal protein L16 arginine hydroxylase, Chain A, Domain 2"/>
    <property type="match status" value="1"/>
</dbReference>
<evidence type="ECO:0000259" key="4">
    <source>
        <dbReference type="PROSITE" id="PS51184"/>
    </source>
</evidence>
<evidence type="ECO:0000256" key="1">
    <source>
        <dbReference type="ARBA" id="ARBA00001954"/>
    </source>
</evidence>
<dbReference type="SUPFAM" id="SSF51197">
    <property type="entry name" value="Clavaminate synthase-like"/>
    <property type="match status" value="1"/>
</dbReference>
<comment type="cofactor">
    <cofactor evidence="1">
        <name>Fe(2+)</name>
        <dbReference type="ChEBI" id="CHEBI:29033"/>
    </cofactor>
</comment>
<evidence type="ECO:0000313" key="5">
    <source>
        <dbReference type="EMBL" id="SFV57552.1"/>
    </source>
</evidence>
<proteinExistence type="predicted"/>
<dbReference type="GO" id="GO:0046872">
    <property type="term" value="F:metal ion binding"/>
    <property type="evidence" value="ECO:0007669"/>
    <property type="project" value="UniProtKB-KW"/>
</dbReference>
<dbReference type="InterPro" id="IPR003347">
    <property type="entry name" value="JmjC_dom"/>
</dbReference>
<evidence type="ECO:0000256" key="2">
    <source>
        <dbReference type="ARBA" id="ARBA00022723"/>
    </source>
</evidence>
<feature type="domain" description="JmjC" evidence="4">
    <location>
        <begin position="94"/>
        <end position="223"/>
    </location>
</feature>
<dbReference type="PANTHER" id="PTHR13096">
    <property type="entry name" value="MINA53 MYC INDUCED NUCLEAR ANTIGEN"/>
    <property type="match status" value="1"/>
</dbReference>
<dbReference type="SMART" id="SM00558">
    <property type="entry name" value="JmjC"/>
    <property type="match status" value="1"/>
</dbReference>
<reference evidence="5" key="1">
    <citation type="submission" date="2016-10" db="EMBL/GenBank/DDBJ databases">
        <authorList>
            <person name="de Groot N.N."/>
        </authorList>
    </citation>
    <scope>NUCLEOTIDE SEQUENCE</scope>
</reference>
<dbReference type="Pfam" id="PF08007">
    <property type="entry name" value="JmjC_2"/>
    <property type="match status" value="1"/>
</dbReference>
<evidence type="ECO:0000256" key="3">
    <source>
        <dbReference type="ARBA" id="ARBA00023004"/>
    </source>
</evidence>
<sequence>MIIFNEIDVQTFLNEYWQKKPLLIKQALPNFISPISPDELAGLSLEENFESRIIIGENDNWLLKTGPFTNDTFKKLPQKNWTLLVQGVDRWVDEVADLIKEFDFIPRWRFDDVMMSYASIGGSVGPHFDFYDVFLLQTSGKRRWSLTSKNCELENYLENVDCRIMKNFEAEDVFDVEVGDILYIPPKIGHHGVSLSDDCTTMSFGYRSYSHDEMAEFLEQKTSSKKYYQDPIWQNKKPAFIPKSAIDNSKMTTDEFGCFVTKLDLFDVKNLQDEGFDIQDCFNSKPYSLSPSCKIAYVGDENNLIIFLNGEKFIIEQKNAKIMMDFCNNRFK</sequence>
<organism evidence="5">
    <name type="scientific">hydrothermal vent metagenome</name>
    <dbReference type="NCBI Taxonomy" id="652676"/>
    <lineage>
        <taxon>unclassified sequences</taxon>
        <taxon>metagenomes</taxon>
        <taxon>ecological metagenomes</taxon>
    </lineage>
</organism>
<dbReference type="Gene3D" id="2.60.120.650">
    <property type="entry name" value="Cupin"/>
    <property type="match status" value="1"/>
</dbReference>
<protein>
    <recommendedName>
        <fullName evidence="4">JmjC domain-containing protein</fullName>
    </recommendedName>
</protein>
<accession>A0A1W1BVS4</accession>
<keyword evidence="3" id="KW-0408">Iron</keyword>
<dbReference type="PANTHER" id="PTHR13096:SF8">
    <property type="entry name" value="RIBOSOMAL OXYGENASE 1"/>
    <property type="match status" value="1"/>
</dbReference>
<name>A0A1W1BVS4_9ZZZZ</name>
<dbReference type="InterPro" id="IPR039994">
    <property type="entry name" value="NO66-like"/>
</dbReference>
<dbReference type="PROSITE" id="PS51184">
    <property type="entry name" value="JMJC"/>
    <property type="match status" value="1"/>
</dbReference>